<name>A1BEK9_CHLPD</name>
<protein>
    <submittedName>
        <fullName evidence="1">Uncharacterized protein</fullName>
    </submittedName>
</protein>
<dbReference type="KEGG" id="cph:Cpha266_0784"/>
<dbReference type="HOGENOM" id="CLU_2521582_0_0_10"/>
<dbReference type="eggNOG" id="COG2253">
    <property type="taxonomic scope" value="Bacteria"/>
</dbReference>
<dbReference type="EMBL" id="CP000492">
    <property type="protein sequence ID" value="ABL64836.1"/>
    <property type="molecule type" value="Genomic_DNA"/>
</dbReference>
<evidence type="ECO:0000313" key="2">
    <source>
        <dbReference type="Proteomes" id="UP000008701"/>
    </source>
</evidence>
<dbReference type="Proteomes" id="UP000008701">
    <property type="component" value="Chromosome"/>
</dbReference>
<organism evidence="1 2">
    <name type="scientific">Chlorobium phaeobacteroides (strain DSM 266 / SMG 266 / 2430)</name>
    <dbReference type="NCBI Taxonomy" id="290317"/>
    <lineage>
        <taxon>Bacteria</taxon>
        <taxon>Pseudomonadati</taxon>
        <taxon>Chlorobiota</taxon>
        <taxon>Chlorobiia</taxon>
        <taxon>Chlorobiales</taxon>
        <taxon>Chlorobiaceae</taxon>
        <taxon>Chlorobium/Pelodictyon group</taxon>
        <taxon>Chlorobium</taxon>
    </lineage>
</organism>
<evidence type="ECO:0000313" key="1">
    <source>
        <dbReference type="EMBL" id="ABL64836.1"/>
    </source>
</evidence>
<gene>
    <name evidence="1" type="ordered locus">Cpha266_0784</name>
</gene>
<accession>A1BEK9</accession>
<dbReference type="AlphaFoldDB" id="A1BEK9"/>
<sequence length="84" mass="9504">MIDPMYRQQVNLLLQVLPLVAKENAFALKGGTAINLFVRDMPLENLHHMPAVQWKLANIVKLTTQNPEKHKAYLKALENTLKAG</sequence>
<proteinExistence type="predicted"/>
<dbReference type="STRING" id="290317.Cpha266_0784"/>
<reference evidence="1 2" key="1">
    <citation type="submission" date="2006-12" db="EMBL/GenBank/DDBJ databases">
        <title>Complete sequence of Chlorobium phaeobacteroides DSM 266.</title>
        <authorList>
            <consortium name="US DOE Joint Genome Institute"/>
            <person name="Copeland A."/>
            <person name="Lucas S."/>
            <person name="Lapidus A."/>
            <person name="Barry K."/>
            <person name="Detter J.C."/>
            <person name="Glavina del Rio T."/>
            <person name="Hammon N."/>
            <person name="Israni S."/>
            <person name="Pitluck S."/>
            <person name="Goltsman E."/>
            <person name="Schmutz J."/>
            <person name="Larimer F."/>
            <person name="Land M."/>
            <person name="Hauser L."/>
            <person name="Mikhailova N."/>
            <person name="Li T."/>
            <person name="Overmann J."/>
            <person name="Bryant D.A."/>
            <person name="Richardson P."/>
        </authorList>
    </citation>
    <scope>NUCLEOTIDE SEQUENCE [LARGE SCALE GENOMIC DNA]</scope>
    <source>
        <strain evidence="1 2">DSM 266</strain>
    </source>
</reference>
<keyword evidence="2" id="KW-1185">Reference proteome</keyword>